<proteinExistence type="inferred from homology"/>
<comment type="similarity">
    <text evidence="2">Belongs to the cytochrome P450 family.</text>
</comment>
<dbReference type="RefSeq" id="WP_120013302.1">
    <property type="nucleotide sequence ID" value="NZ_QZWZ01000003.1"/>
</dbReference>
<dbReference type="GO" id="GO:0004497">
    <property type="term" value="F:monooxygenase activity"/>
    <property type="evidence" value="ECO:0007669"/>
    <property type="project" value="InterPro"/>
</dbReference>
<dbReference type="Gene3D" id="1.10.630.10">
    <property type="entry name" value="Cytochrome P450"/>
    <property type="match status" value="1"/>
</dbReference>
<accession>A0A3A5L5U6</accession>
<protein>
    <submittedName>
        <fullName evidence="3">Cytochrome P450</fullName>
    </submittedName>
</protein>
<dbReference type="InterPro" id="IPR002397">
    <property type="entry name" value="Cyt_P450_B"/>
</dbReference>
<sequence>MTHVAPKLDIELYDETLLIDPFEAFRRIRDAGPAVHLTRYGDVYAIGRYQDVRAALANPTVFSSARGVSLNPGTNERLAGTTLGSDDPGHARLRSIVSRPLAPDRLAELRSSMAASAEALVVRLVEQGTFDAVADMATHLPLTVVAELVGMPVEGRDRMLDWAAAAFNSMGPADSRLTIDALPIAAEMAHYAFDPALAAKVAPGSWADQLFAAEARGEITRAECGSLLTDYMAPALDTTIFAGSSAIWLFANHPDQWAWLRQNPEKLPQALNEILRLEGPVQQFSRYVTREVDVGGVTIPEGARALMMFASANRDERKWETPEKFDLQRRAGDHLAFGHAVHTCMGMNLAKLEVTALLTALLPRVERFELAGEPRRVPNNSLRGFAHLPVRVQ</sequence>
<evidence type="ECO:0000256" key="2">
    <source>
        <dbReference type="ARBA" id="ARBA00010617"/>
    </source>
</evidence>
<evidence type="ECO:0000256" key="1">
    <source>
        <dbReference type="ARBA" id="ARBA00001971"/>
    </source>
</evidence>
<keyword evidence="4" id="KW-1185">Reference proteome</keyword>
<comment type="caution">
    <text evidence="3">The sequence shown here is derived from an EMBL/GenBank/DDBJ whole genome shotgun (WGS) entry which is preliminary data.</text>
</comment>
<evidence type="ECO:0000313" key="3">
    <source>
        <dbReference type="EMBL" id="RJT41448.1"/>
    </source>
</evidence>
<dbReference type="GO" id="GO:0016705">
    <property type="term" value="F:oxidoreductase activity, acting on paired donors, with incorporation or reduction of molecular oxygen"/>
    <property type="evidence" value="ECO:0007669"/>
    <property type="project" value="InterPro"/>
</dbReference>
<dbReference type="AlphaFoldDB" id="A0A3A5L5U6"/>
<dbReference type="InterPro" id="IPR001128">
    <property type="entry name" value="Cyt_P450"/>
</dbReference>
<dbReference type="PRINTS" id="PR00359">
    <property type="entry name" value="BP450"/>
</dbReference>
<dbReference type="GO" id="GO:0005506">
    <property type="term" value="F:iron ion binding"/>
    <property type="evidence" value="ECO:0007669"/>
    <property type="project" value="InterPro"/>
</dbReference>
<comment type="cofactor">
    <cofactor evidence="1">
        <name>heme</name>
        <dbReference type="ChEBI" id="CHEBI:30413"/>
    </cofactor>
</comment>
<evidence type="ECO:0000313" key="4">
    <source>
        <dbReference type="Proteomes" id="UP000272706"/>
    </source>
</evidence>
<gene>
    <name evidence="3" type="ORF">D3227_06620</name>
</gene>
<organism evidence="3 4">
    <name type="scientific">Mesorhizobium waimense</name>
    <dbReference type="NCBI Taxonomy" id="1300307"/>
    <lineage>
        <taxon>Bacteria</taxon>
        <taxon>Pseudomonadati</taxon>
        <taxon>Pseudomonadota</taxon>
        <taxon>Alphaproteobacteria</taxon>
        <taxon>Hyphomicrobiales</taxon>
        <taxon>Phyllobacteriaceae</taxon>
        <taxon>Mesorhizobium</taxon>
    </lineage>
</organism>
<dbReference type="Pfam" id="PF00067">
    <property type="entry name" value="p450"/>
    <property type="match status" value="1"/>
</dbReference>
<name>A0A3A5L5U6_9HYPH</name>
<dbReference type="Proteomes" id="UP000272706">
    <property type="component" value="Unassembled WGS sequence"/>
</dbReference>
<dbReference type="EMBL" id="QZWZ01000003">
    <property type="protein sequence ID" value="RJT41448.1"/>
    <property type="molecule type" value="Genomic_DNA"/>
</dbReference>
<dbReference type="PANTHER" id="PTHR46696">
    <property type="entry name" value="P450, PUTATIVE (EUROFUNG)-RELATED"/>
    <property type="match status" value="1"/>
</dbReference>
<reference evidence="3 4" key="1">
    <citation type="submission" date="2018-09" db="EMBL/GenBank/DDBJ databases">
        <title>Mesorhizobium carmichaelinearum sp. nov. isolated from Carmichaelinea spp. root nodules in New Zealand.</title>
        <authorList>
            <person name="De Meyer S.E."/>
        </authorList>
    </citation>
    <scope>NUCLEOTIDE SEQUENCE [LARGE SCALE GENOMIC DNA]</scope>
    <source>
        <strain evidence="3 4">ICMP19557</strain>
    </source>
</reference>
<dbReference type="SUPFAM" id="SSF48264">
    <property type="entry name" value="Cytochrome P450"/>
    <property type="match status" value="1"/>
</dbReference>
<dbReference type="OrthoDB" id="9801155at2"/>
<dbReference type="GO" id="GO:0020037">
    <property type="term" value="F:heme binding"/>
    <property type="evidence" value="ECO:0007669"/>
    <property type="project" value="InterPro"/>
</dbReference>
<dbReference type="PANTHER" id="PTHR46696:SF1">
    <property type="entry name" value="CYTOCHROME P450 YJIB-RELATED"/>
    <property type="match status" value="1"/>
</dbReference>
<dbReference type="InterPro" id="IPR036396">
    <property type="entry name" value="Cyt_P450_sf"/>
</dbReference>